<accession>X1L2A3</accession>
<feature type="region of interest" description="Disordered" evidence="1">
    <location>
        <begin position="185"/>
        <end position="214"/>
    </location>
</feature>
<feature type="non-terminal residue" evidence="3">
    <location>
        <position position="1"/>
    </location>
</feature>
<evidence type="ECO:0000259" key="2">
    <source>
        <dbReference type="Pfam" id="PF07705"/>
    </source>
</evidence>
<organism evidence="3">
    <name type="scientific">marine sediment metagenome</name>
    <dbReference type="NCBI Taxonomy" id="412755"/>
    <lineage>
        <taxon>unclassified sequences</taxon>
        <taxon>metagenomes</taxon>
        <taxon>ecological metagenomes</taxon>
    </lineage>
</organism>
<dbReference type="Pfam" id="PF07705">
    <property type="entry name" value="CARDB"/>
    <property type="match status" value="1"/>
</dbReference>
<gene>
    <name evidence="3" type="ORF">S06H3_18175</name>
</gene>
<reference evidence="3" key="1">
    <citation type="journal article" date="2014" name="Front. Microbiol.">
        <title>High frequency of phylogenetically diverse reductive dehalogenase-homologous genes in deep subseafloor sedimentary metagenomes.</title>
        <authorList>
            <person name="Kawai M."/>
            <person name="Futagami T."/>
            <person name="Toyoda A."/>
            <person name="Takaki Y."/>
            <person name="Nishi S."/>
            <person name="Hori S."/>
            <person name="Arai W."/>
            <person name="Tsubouchi T."/>
            <person name="Morono Y."/>
            <person name="Uchiyama I."/>
            <person name="Ito T."/>
            <person name="Fujiyama A."/>
            <person name="Inagaki F."/>
            <person name="Takami H."/>
        </authorList>
    </citation>
    <scope>NUCLEOTIDE SEQUENCE</scope>
    <source>
        <strain evidence="3">Expedition CK06-06</strain>
    </source>
</reference>
<protein>
    <recommendedName>
        <fullName evidence="2">CARDB domain-containing protein</fullName>
    </recommendedName>
</protein>
<feature type="compositionally biased region" description="Polar residues" evidence="1">
    <location>
        <begin position="189"/>
        <end position="214"/>
    </location>
</feature>
<feature type="domain" description="CARDB" evidence="2">
    <location>
        <begin position="6"/>
        <end position="122"/>
    </location>
</feature>
<sequence>QNSPLPDLIVDYINAPSSAYEGQTISINNTVENQQGTSCGGSYVRFYLSPDTTITTSDKYIGQRYISSLSAETNSSANTSLSLPYGDGYYDGYWYVGAIADATDLVEERVTVSSEYYENNNTKYDSTRIYISNYAPSIPSRPSGNTSGSVNVSYSYTTSASDQEGDSVRYGWDWDGNGTVDEWSGYGSSGWTDNRSHSWSSANTYNVRVKSGTK</sequence>
<dbReference type="EMBL" id="BARV01009168">
    <property type="protein sequence ID" value="GAI13098.1"/>
    <property type="molecule type" value="Genomic_DNA"/>
</dbReference>
<dbReference type="Gene3D" id="2.60.40.10">
    <property type="entry name" value="Immunoglobulins"/>
    <property type="match status" value="2"/>
</dbReference>
<dbReference type="InterPro" id="IPR011635">
    <property type="entry name" value="CARDB"/>
</dbReference>
<proteinExistence type="predicted"/>
<comment type="caution">
    <text evidence="3">The sequence shown here is derived from an EMBL/GenBank/DDBJ whole genome shotgun (WGS) entry which is preliminary data.</text>
</comment>
<dbReference type="AlphaFoldDB" id="X1L2A3"/>
<name>X1L2A3_9ZZZZ</name>
<evidence type="ECO:0000256" key="1">
    <source>
        <dbReference type="SAM" id="MobiDB-lite"/>
    </source>
</evidence>
<dbReference type="InterPro" id="IPR013783">
    <property type="entry name" value="Ig-like_fold"/>
</dbReference>
<evidence type="ECO:0000313" key="3">
    <source>
        <dbReference type="EMBL" id="GAI13098.1"/>
    </source>
</evidence>